<feature type="domain" description="AB hydrolase-1" evidence="6">
    <location>
        <begin position="90"/>
        <end position="251"/>
    </location>
</feature>
<comment type="caution">
    <text evidence="8">The sequence shown here is derived from an EMBL/GenBank/DDBJ whole genome shotgun (WGS) entry which is preliminary data.</text>
</comment>
<evidence type="ECO:0000256" key="5">
    <source>
        <dbReference type="SAM" id="SignalP"/>
    </source>
</evidence>
<evidence type="ECO:0000256" key="4">
    <source>
        <dbReference type="SAM" id="MobiDB-lite"/>
    </source>
</evidence>
<dbReference type="PANTHER" id="PTHR43248">
    <property type="entry name" value="2-SUCCINYL-6-HYDROXY-2,4-CYCLOHEXADIENE-1-CARBOXYLATE SYNTHASE"/>
    <property type="match status" value="1"/>
</dbReference>
<dbReference type="SUPFAM" id="SSF53474">
    <property type="entry name" value="alpha/beta-Hydrolases"/>
    <property type="match status" value="1"/>
</dbReference>
<dbReference type="EMBL" id="BAAAZN010000026">
    <property type="protein sequence ID" value="GAA3581564.1"/>
    <property type="molecule type" value="Genomic_DNA"/>
</dbReference>
<keyword evidence="3 8" id="KW-0378">Hydrolase</keyword>
<evidence type="ECO:0000256" key="1">
    <source>
        <dbReference type="ARBA" id="ARBA00010088"/>
    </source>
</evidence>
<dbReference type="InterPro" id="IPR000073">
    <property type="entry name" value="AB_hydrolase_1"/>
</dbReference>
<protein>
    <submittedName>
        <fullName evidence="8">Alpha/beta hydrolase</fullName>
    </submittedName>
</protein>
<keyword evidence="2 5" id="KW-0732">Signal</keyword>
<dbReference type="RefSeq" id="WP_344868404.1">
    <property type="nucleotide sequence ID" value="NZ_BAAAZN010000026.1"/>
</dbReference>
<feature type="region of interest" description="Disordered" evidence="4">
    <location>
        <begin position="484"/>
        <end position="528"/>
    </location>
</feature>
<dbReference type="PANTHER" id="PTHR43248:SF29">
    <property type="entry name" value="TRIPEPTIDYL AMINOPEPTIDASE"/>
    <property type="match status" value="1"/>
</dbReference>
<dbReference type="Proteomes" id="UP001500689">
    <property type="component" value="Unassembled WGS sequence"/>
</dbReference>
<proteinExistence type="inferred from homology"/>
<dbReference type="Pfam" id="PF00561">
    <property type="entry name" value="Abhydrolase_1"/>
    <property type="match status" value="1"/>
</dbReference>
<evidence type="ECO:0000259" key="6">
    <source>
        <dbReference type="Pfam" id="PF00561"/>
    </source>
</evidence>
<feature type="chain" id="PRO_5046220358" evidence="5">
    <location>
        <begin position="20"/>
        <end position="528"/>
    </location>
</feature>
<dbReference type="GO" id="GO:0016787">
    <property type="term" value="F:hydrolase activity"/>
    <property type="evidence" value="ECO:0007669"/>
    <property type="project" value="UniProtKB-KW"/>
</dbReference>
<accession>A0ABP6YIZ6</accession>
<evidence type="ECO:0000256" key="2">
    <source>
        <dbReference type="ARBA" id="ARBA00022729"/>
    </source>
</evidence>
<dbReference type="InterPro" id="IPR029058">
    <property type="entry name" value="AB_hydrolase_fold"/>
</dbReference>
<evidence type="ECO:0000256" key="3">
    <source>
        <dbReference type="ARBA" id="ARBA00022801"/>
    </source>
</evidence>
<dbReference type="Pfam" id="PF08386">
    <property type="entry name" value="Abhydrolase_4"/>
    <property type="match status" value="1"/>
</dbReference>
<gene>
    <name evidence="8" type="ORF">GCM10022222_77820</name>
</gene>
<evidence type="ECO:0000313" key="8">
    <source>
        <dbReference type="EMBL" id="GAA3581564.1"/>
    </source>
</evidence>
<sequence length="528" mass="56554">MRRIAAVLAATAFGAGALAAAPAAGAGPAAGPGYTPAPISWAPCTSGTLAGSGAECGFLVVPMDYAQPGGAQVRIAVSRIKHTAAQYQGVMLVNPGGPGGSGLGLSRLGKAVPEHAGDSYDWIGFDPRGVGASEPAITCDKNYFSYARPRYVPSAPGDERTWRAKASGYAKACAANGPLLDHVKTTDVAEDMESLRKALGERRINYYGFSYGTYLGQVYSTLHPDHVRRMVLDGNVDPRKVWYQSNLDQDVAFDRAVKVYFDWVAKYDGIYHLGKTGAEVEKLWYDQQARLDRSPAGGVLGGDEWTDVFLQAGYYVFGWEDMAKAFAGWVHQGDWQPLKDLYDQSNPPGDDNGYAVYSAVQCTDVPWPRNWNRWRLDAWRTHFRAPFETWGNTWFNAPCTEWPAKAGQPVHVDGSKVGGALLISEELDAATPYAGSLEVRSLFPRSSLISAPGGTTHAGSLSGVACVDDKVAGYLATGALPKRTAGEGSDVQCQPVPPPVPDASGAQQKADSPAQTAKQRALADLPRF</sequence>
<evidence type="ECO:0000259" key="7">
    <source>
        <dbReference type="Pfam" id="PF08386"/>
    </source>
</evidence>
<dbReference type="Gene3D" id="3.40.50.1820">
    <property type="entry name" value="alpha/beta hydrolase"/>
    <property type="match status" value="1"/>
</dbReference>
<feature type="compositionally biased region" description="Polar residues" evidence="4">
    <location>
        <begin position="505"/>
        <end position="518"/>
    </location>
</feature>
<dbReference type="InterPro" id="IPR013595">
    <property type="entry name" value="Pept_S33_TAP-like_C"/>
</dbReference>
<organism evidence="8 9">
    <name type="scientific">Amycolatopsis ultiminotia</name>
    <dbReference type="NCBI Taxonomy" id="543629"/>
    <lineage>
        <taxon>Bacteria</taxon>
        <taxon>Bacillati</taxon>
        <taxon>Actinomycetota</taxon>
        <taxon>Actinomycetes</taxon>
        <taxon>Pseudonocardiales</taxon>
        <taxon>Pseudonocardiaceae</taxon>
        <taxon>Amycolatopsis</taxon>
    </lineage>
</organism>
<feature type="signal peptide" evidence="5">
    <location>
        <begin position="1"/>
        <end position="19"/>
    </location>
</feature>
<comment type="similarity">
    <text evidence="1">Belongs to the peptidase S33 family.</text>
</comment>
<reference evidence="9" key="1">
    <citation type="journal article" date="2019" name="Int. J. Syst. Evol. Microbiol.">
        <title>The Global Catalogue of Microorganisms (GCM) 10K type strain sequencing project: providing services to taxonomists for standard genome sequencing and annotation.</title>
        <authorList>
            <consortium name="The Broad Institute Genomics Platform"/>
            <consortium name="The Broad Institute Genome Sequencing Center for Infectious Disease"/>
            <person name="Wu L."/>
            <person name="Ma J."/>
        </authorList>
    </citation>
    <scope>NUCLEOTIDE SEQUENCE [LARGE SCALE GENOMIC DNA]</scope>
    <source>
        <strain evidence="9">JCM 16898</strain>
    </source>
</reference>
<dbReference type="InterPro" id="IPR051601">
    <property type="entry name" value="Serine_prot/Carboxylest_S33"/>
</dbReference>
<name>A0ABP6YIZ6_9PSEU</name>
<feature type="domain" description="Peptidase S33 tripeptidyl aminopeptidase-like C-terminal" evidence="7">
    <location>
        <begin position="387"/>
        <end position="483"/>
    </location>
</feature>
<evidence type="ECO:0000313" key="9">
    <source>
        <dbReference type="Proteomes" id="UP001500689"/>
    </source>
</evidence>
<keyword evidence="9" id="KW-1185">Reference proteome</keyword>